<evidence type="ECO:0000313" key="2">
    <source>
        <dbReference type="EMBL" id="MCB6184549.1"/>
    </source>
</evidence>
<keyword evidence="1" id="KW-0732">Signal</keyword>
<sequence length="119" mass="12840">MKKFFLSLLLLFFCVTVPSAFAKGTQNLHQQSSSITSADCMGMGMGMVIPLDHASSCDQGLSDKDCLTQCAALQVNTMIHPNLSNLLEKEWIGHLVFQPALHSTLIGIPASPPIKPPCI</sequence>
<protein>
    <submittedName>
        <fullName evidence="2">Uncharacterized protein</fullName>
    </submittedName>
</protein>
<feature type="signal peptide" evidence="1">
    <location>
        <begin position="1"/>
        <end position="22"/>
    </location>
</feature>
<organism evidence="2 3">
    <name type="scientific">Leeia speluncae</name>
    <dbReference type="NCBI Taxonomy" id="2884804"/>
    <lineage>
        <taxon>Bacteria</taxon>
        <taxon>Pseudomonadati</taxon>
        <taxon>Pseudomonadota</taxon>
        <taxon>Betaproteobacteria</taxon>
        <taxon>Neisseriales</taxon>
        <taxon>Leeiaceae</taxon>
        <taxon>Leeia</taxon>
    </lineage>
</organism>
<evidence type="ECO:0000256" key="1">
    <source>
        <dbReference type="SAM" id="SignalP"/>
    </source>
</evidence>
<gene>
    <name evidence="2" type="ORF">LIN78_13455</name>
</gene>
<comment type="caution">
    <text evidence="2">The sequence shown here is derived from an EMBL/GenBank/DDBJ whole genome shotgun (WGS) entry which is preliminary data.</text>
</comment>
<dbReference type="Proteomes" id="UP001165395">
    <property type="component" value="Unassembled WGS sequence"/>
</dbReference>
<proteinExistence type="predicted"/>
<reference evidence="2" key="1">
    <citation type="submission" date="2021-10" db="EMBL/GenBank/DDBJ databases">
        <title>The complete genome sequence of Leeia sp. TBRC 13508.</title>
        <authorList>
            <person name="Charoenyingcharoen P."/>
            <person name="Yukphan P."/>
        </authorList>
    </citation>
    <scope>NUCLEOTIDE SEQUENCE</scope>
    <source>
        <strain evidence="2">TBRC 13508</strain>
    </source>
</reference>
<feature type="chain" id="PRO_5046426738" evidence="1">
    <location>
        <begin position="23"/>
        <end position="119"/>
    </location>
</feature>
<dbReference type="RefSeq" id="WP_227181358.1">
    <property type="nucleotide sequence ID" value="NZ_JAJBZT010000007.1"/>
</dbReference>
<dbReference type="EMBL" id="JAJBZT010000007">
    <property type="protein sequence ID" value="MCB6184549.1"/>
    <property type="molecule type" value="Genomic_DNA"/>
</dbReference>
<evidence type="ECO:0000313" key="3">
    <source>
        <dbReference type="Proteomes" id="UP001165395"/>
    </source>
</evidence>
<keyword evidence="3" id="KW-1185">Reference proteome</keyword>
<name>A0ABS8D8Q4_9NEIS</name>
<accession>A0ABS8D8Q4</accession>